<dbReference type="InterPro" id="IPR013149">
    <property type="entry name" value="ADH-like_C"/>
</dbReference>
<evidence type="ECO:0000313" key="5">
    <source>
        <dbReference type="Proteomes" id="UP001498398"/>
    </source>
</evidence>
<name>A0ABR1ITM1_9AGAR</name>
<evidence type="ECO:0000259" key="2">
    <source>
        <dbReference type="Pfam" id="PF00107"/>
    </source>
</evidence>
<dbReference type="InterPro" id="IPR045010">
    <property type="entry name" value="MDR_fam"/>
</dbReference>
<dbReference type="SUPFAM" id="SSF50129">
    <property type="entry name" value="GroES-like"/>
    <property type="match status" value="1"/>
</dbReference>
<proteinExistence type="predicted"/>
<gene>
    <name evidence="4" type="ORF">VKT23_016890</name>
</gene>
<evidence type="ECO:0008006" key="6">
    <source>
        <dbReference type="Google" id="ProtNLM"/>
    </source>
</evidence>
<accession>A0ABR1ITM1</accession>
<evidence type="ECO:0000256" key="1">
    <source>
        <dbReference type="ARBA" id="ARBA00023002"/>
    </source>
</evidence>
<dbReference type="PANTHER" id="PTHR43205">
    <property type="entry name" value="PROSTAGLANDIN REDUCTASE"/>
    <property type="match status" value="1"/>
</dbReference>
<feature type="domain" description="Alcohol dehydrogenase-like C-terminal" evidence="2">
    <location>
        <begin position="171"/>
        <end position="294"/>
    </location>
</feature>
<feature type="domain" description="Oxidoreductase N-terminal" evidence="3">
    <location>
        <begin position="38"/>
        <end position="118"/>
    </location>
</feature>
<dbReference type="InterPro" id="IPR036291">
    <property type="entry name" value="NAD(P)-bd_dom_sf"/>
</dbReference>
<dbReference type="SUPFAM" id="SSF51735">
    <property type="entry name" value="NAD(P)-binding Rossmann-fold domains"/>
    <property type="match status" value="1"/>
</dbReference>
<dbReference type="Proteomes" id="UP001498398">
    <property type="component" value="Unassembled WGS sequence"/>
</dbReference>
<dbReference type="InterPro" id="IPR011032">
    <property type="entry name" value="GroES-like_sf"/>
</dbReference>
<dbReference type="Pfam" id="PF00107">
    <property type="entry name" value="ADH_zinc_N"/>
    <property type="match status" value="1"/>
</dbReference>
<sequence>MAPVRNAQVIFNEIPSGYPEPGKTTVYNDKNTIDLDTVPLNGSILVKVLSLSADPYMRGKMRPVEVPSYAPAYHLGKPIYGYGVGKVVRSEHSGYSKGDYVTSLMMEHAEYWIPTKDDIPTVKKFTPEPGLPLSVYLGAAGMPGRTAYIAWQMHAKAKKGEVCFVSAGAGPVGAFVIQLAKRDGMKVIASAGSEEKLRQCKEFGADVVFNYKTQSTEEVLAKEGPIDVYWDNVGGSTLDAAFGNAALHSRFIICGFITQYNKPEPTPYKNIVSILTKRIVVSGFLVFDHEAEWEDRFYAEVPKLLASGQLKYTEDISKGLDKSGEALLEVQVGKNHGKKVIHVADD</sequence>
<dbReference type="InterPro" id="IPR041694">
    <property type="entry name" value="ADH_N_2"/>
</dbReference>
<protein>
    <recommendedName>
        <fullName evidence="6">Enoyl reductase (ER) domain-containing protein</fullName>
    </recommendedName>
</protein>
<dbReference type="CDD" id="cd05288">
    <property type="entry name" value="PGDH"/>
    <property type="match status" value="1"/>
</dbReference>
<dbReference type="EMBL" id="JBANRG010000066">
    <property type="protein sequence ID" value="KAK7440812.1"/>
    <property type="molecule type" value="Genomic_DNA"/>
</dbReference>
<evidence type="ECO:0000259" key="3">
    <source>
        <dbReference type="Pfam" id="PF16884"/>
    </source>
</evidence>
<keyword evidence="1" id="KW-0560">Oxidoreductase</keyword>
<keyword evidence="5" id="KW-1185">Reference proteome</keyword>
<dbReference type="Gene3D" id="3.40.50.720">
    <property type="entry name" value="NAD(P)-binding Rossmann-like Domain"/>
    <property type="match status" value="1"/>
</dbReference>
<reference evidence="4 5" key="1">
    <citation type="submission" date="2024-01" db="EMBL/GenBank/DDBJ databases">
        <title>A draft genome for the cacao thread blight pathogen Marasmiellus scandens.</title>
        <authorList>
            <person name="Baruah I.K."/>
            <person name="Leung J."/>
            <person name="Bukari Y."/>
            <person name="Amoako-Attah I."/>
            <person name="Meinhardt L.W."/>
            <person name="Bailey B.A."/>
            <person name="Cohen S.P."/>
        </authorList>
    </citation>
    <scope>NUCLEOTIDE SEQUENCE [LARGE SCALE GENOMIC DNA]</scope>
    <source>
        <strain evidence="4 5">GH-19</strain>
    </source>
</reference>
<comment type="caution">
    <text evidence="4">The sequence shown here is derived from an EMBL/GenBank/DDBJ whole genome shotgun (WGS) entry which is preliminary data.</text>
</comment>
<organism evidence="4 5">
    <name type="scientific">Marasmiellus scandens</name>
    <dbReference type="NCBI Taxonomy" id="2682957"/>
    <lineage>
        <taxon>Eukaryota</taxon>
        <taxon>Fungi</taxon>
        <taxon>Dikarya</taxon>
        <taxon>Basidiomycota</taxon>
        <taxon>Agaricomycotina</taxon>
        <taxon>Agaricomycetes</taxon>
        <taxon>Agaricomycetidae</taxon>
        <taxon>Agaricales</taxon>
        <taxon>Marasmiineae</taxon>
        <taxon>Omphalotaceae</taxon>
        <taxon>Marasmiellus</taxon>
    </lineage>
</organism>
<dbReference type="Pfam" id="PF16884">
    <property type="entry name" value="ADH_N_2"/>
    <property type="match status" value="1"/>
</dbReference>
<dbReference type="PANTHER" id="PTHR43205:SF7">
    <property type="entry name" value="PROSTAGLANDIN REDUCTASE 1"/>
    <property type="match status" value="1"/>
</dbReference>
<dbReference type="Gene3D" id="3.90.180.10">
    <property type="entry name" value="Medium-chain alcohol dehydrogenases, catalytic domain"/>
    <property type="match status" value="1"/>
</dbReference>
<evidence type="ECO:0000313" key="4">
    <source>
        <dbReference type="EMBL" id="KAK7440812.1"/>
    </source>
</evidence>